<evidence type="ECO:0000313" key="1">
    <source>
        <dbReference type="EMBL" id="TFY77214.1"/>
    </source>
</evidence>
<reference evidence="1 2" key="1">
    <citation type="submission" date="2019-02" db="EMBL/GenBank/DDBJ databases">
        <title>Genome sequencing of the rare red list fungi Hericium alpestre (H. flagellum).</title>
        <authorList>
            <person name="Buettner E."/>
            <person name="Kellner H."/>
        </authorList>
    </citation>
    <scope>NUCLEOTIDE SEQUENCE [LARGE SCALE GENOMIC DNA]</scope>
    <source>
        <strain evidence="1 2">DSM 108284</strain>
    </source>
</reference>
<dbReference type="EMBL" id="SFCI01000973">
    <property type="protein sequence ID" value="TFY77214.1"/>
    <property type="molecule type" value="Genomic_DNA"/>
</dbReference>
<keyword evidence="2" id="KW-1185">Reference proteome</keyword>
<dbReference type="OrthoDB" id="3223806at2759"/>
<name>A0A4Y9ZSH1_9AGAM</name>
<dbReference type="AlphaFoldDB" id="A0A4Y9ZSH1"/>
<evidence type="ECO:0000313" key="2">
    <source>
        <dbReference type="Proteomes" id="UP000298061"/>
    </source>
</evidence>
<sequence length="240" mass="27330">MRSLDVIKHSELRFERRHPDAHICSSLSSTGQNIKSRYVSIKFKLIAIVRLSGVTTKHVSRRAKHLFTCGEKCQFAPHIGAVVISLSACRDHQITWEDKLSQGAAMTVVLVGILEKDPAITLRHLMKKLSHGLWIDALRRHAEFRKWFERKGFKRFSAEELQKFKDDPLFGFDPQVPQASLPLCAHVLSDIYIVVVPQLGGMRRLPMTETLMPVRRLLVPRRGHTMPISINLPSMNSPQV</sequence>
<comment type="caution">
    <text evidence="1">The sequence shown here is derived from an EMBL/GenBank/DDBJ whole genome shotgun (WGS) entry which is preliminary data.</text>
</comment>
<accession>A0A4Y9ZSH1</accession>
<dbReference type="Proteomes" id="UP000298061">
    <property type="component" value="Unassembled WGS sequence"/>
</dbReference>
<proteinExistence type="predicted"/>
<gene>
    <name evidence="1" type="ORF">EWM64_g6799</name>
</gene>
<protein>
    <submittedName>
        <fullName evidence="1">Uncharacterized protein</fullName>
    </submittedName>
</protein>
<organism evidence="1 2">
    <name type="scientific">Hericium alpestre</name>
    <dbReference type="NCBI Taxonomy" id="135208"/>
    <lineage>
        <taxon>Eukaryota</taxon>
        <taxon>Fungi</taxon>
        <taxon>Dikarya</taxon>
        <taxon>Basidiomycota</taxon>
        <taxon>Agaricomycotina</taxon>
        <taxon>Agaricomycetes</taxon>
        <taxon>Russulales</taxon>
        <taxon>Hericiaceae</taxon>
        <taxon>Hericium</taxon>
    </lineage>
</organism>